<comment type="similarity">
    <text evidence="6">Belongs to the CTIF family.</text>
</comment>
<gene>
    <name evidence="11" type="ORF">mPipKuh1_003402</name>
</gene>
<dbReference type="SUPFAM" id="SSF48371">
    <property type="entry name" value="ARM repeat"/>
    <property type="match status" value="1"/>
</dbReference>
<feature type="compositionally biased region" description="Basic and acidic residues" evidence="9">
    <location>
        <begin position="67"/>
        <end position="85"/>
    </location>
</feature>
<evidence type="ECO:0000313" key="12">
    <source>
        <dbReference type="Proteomes" id="UP000558488"/>
    </source>
</evidence>
<sequence length="346" mass="38663">MKHPPGDKGEAGTQRSAKETVTADSPKLEDALGDTGHSGLEPPHSPDGLAPAASERLPLQQPGAPEAEAKRKDSVTPERIGERPKVTLLPSSKDRLRRRLKEKGPDEVAVEPPAPQQNKMDKLIEILNSMRNNSSDVDAKLSTFMEEAQNSTNSEEMLGEIVRTIYHKAVSDRSFAFTAAKLCDKMALFMVEGTKFRSLLLNMLQKDFTVREALQQQDVERWLGFITFLCEVFGTMRSSTGEPFRVLVCPIYTCLRELLQSQDVKEDAVLCCSMELQSTGRLLEDQLPEMMTELLASARDKMLCPSESMLTRSLLLEVIELHANSWNPLTPPITQYYNRTIQKLTA</sequence>
<keyword evidence="11" id="KW-0396">Initiation factor</keyword>
<dbReference type="GO" id="GO:0008494">
    <property type="term" value="F:translation activator activity"/>
    <property type="evidence" value="ECO:0007669"/>
    <property type="project" value="TreeGrafter"/>
</dbReference>
<dbReference type="Gene3D" id="1.25.40.180">
    <property type="match status" value="1"/>
</dbReference>
<dbReference type="Proteomes" id="UP000558488">
    <property type="component" value="Unassembled WGS sequence"/>
</dbReference>
<dbReference type="EMBL" id="JACAGB010000006">
    <property type="protein sequence ID" value="KAF6358061.1"/>
    <property type="molecule type" value="Genomic_DNA"/>
</dbReference>
<evidence type="ECO:0000313" key="11">
    <source>
        <dbReference type="EMBL" id="KAF6358061.1"/>
    </source>
</evidence>
<evidence type="ECO:0000256" key="1">
    <source>
        <dbReference type="ARBA" id="ARBA00004556"/>
    </source>
</evidence>
<organism evidence="11 12">
    <name type="scientific">Pipistrellus kuhlii</name>
    <name type="common">Kuhl's pipistrelle</name>
    <dbReference type="NCBI Taxonomy" id="59472"/>
    <lineage>
        <taxon>Eukaryota</taxon>
        <taxon>Metazoa</taxon>
        <taxon>Chordata</taxon>
        <taxon>Craniata</taxon>
        <taxon>Vertebrata</taxon>
        <taxon>Euteleostomi</taxon>
        <taxon>Mammalia</taxon>
        <taxon>Eutheria</taxon>
        <taxon>Laurasiatheria</taxon>
        <taxon>Chiroptera</taxon>
        <taxon>Yangochiroptera</taxon>
        <taxon>Vespertilionidae</taxon>
        <taxon>Pipistrellus</taxon>
    </lineage>
</organism>
<dbReference type="AlphaFoldDB" id="A0A7J7Y7X9"/>
<evidence type="ECO:0000256" key="5">
    <source>
        <dbReference type="ARBA" id="ARBA00055030"/>
    </source>
</evidence>
<dbReference type="GO" id="GO:0000184">
    <property type="term" value="P:nuclear-transcribed mRNA catabolic process, nonsense-mediated decay"/>
    <property type="evidence" value="ECO:0007669"/>
    <property type="project" value="UniProtKB-KW"/>
</dbReference>
<evidence type="ECO:0000256" key="4">
    <source>
        <dbReference type="ARBA" id="ARBA00023161"/>
    </source>
</evidence>
<dbReference type="InterPro" id="IPR003890">
    <property type="entry name" value="MIF4G-like_typ-3"/>
</dbReference>
<dbReference type="SMART" id="SM00543">
    <property type="entry name" value="MIF4G"/>
    <property type="match status" value="1"/>
</dbReference>
<dbReference type="InterPro" id="IPR016024">
    <property type="entry name" value="ARM-type_fold"/>
</dbReference>
<keyword evidence="2" id="KW-0963">Cytoplasm</keyword>
<dbReference type="GO" id="GO:0006446">
    <property type="term" value="P:regulation of translational initiation"/>
    <property type="evidence" value="ECO:0007669"/>
    <property type="project" value="TreeGrafter"/>
</dbReference>
<comment type="function">
    <text evidence="5">Specifically required for the pioneer round of mRNA translation mediated by the cap-binding complex (CBC), that takes place during or right after mRNA export via the nuclear pore complex (NPC). Acts via its interaction with the NCBP1/CBP80 component of the CBC complex and recruits the 40S small subunit of the ribosome via eIF3. In contrast, it is not involved in steady state translation, that takes place when the CBC complex is replaced by cytoplasmic cap-binding protein eIF4E. Also required for nonsense-mediated mRNA decay (NMD), the pioneer round of mRNA translation mediated by the cap-binding complex playing a central role in nonsense-mediated mRNA decay (NMD).</text>
</comment>
<evidence type="ECO:0000256" key="7">
    <source>
        <dbReference type="ARBA" id="ARBA00064860"/>
    </source>
</evidence>
<dbReference type="FunFam" id="1.25.40.180:FF:000019">
    <property type="entry name" value="CBP80/20-dependent translation initiation factor isoform X2"/>
    <property type="match status" value="1"/>
</dbReference>
<dbReference type="GO" id="GO:0003723">
    <property type="term" value="F:RNA binding"/>
    <property type="evidence" value="ECO:0007669"/>
    <property type="project" value="InterPro"/>
</dbReference>
<evidence type="ECO:0000256" key="9">
    <source>
        <dbReference type="SAM" id="MobiDB-lite"/>
    </source>
</evidence>
<evidence type="ECO:0000256" key="3">
    <source>
        <dbReference type="ARBA" id="ARBA00022845"/>
    </source>
</evidence>
<evidence type="ECO:0000256" key="2">
    <source>
        <dbReference type="ARBA" id="ARBA00022490"/>
    </source>
</evidence>
<keyword evidence="3" id="KW-0810">Translation regulation</keyword>
<evidence type="ECO:0000256" key="6">
    <source>
        <dbReference type="ARBA" id="ARBA00061426"/>
    </source>
</evidence>
<dbReference type="PANTHER" id="PTHR23254">
    <property type="entry name" value="EIF4G DOMAIN PROTEIN"/>
    <property type="match status" value="1"/>
</dbReference>
<proteinExistence type="inferred from homology"/>
<evidence type="ECO:0000259" key="10">
    <source>
        <dbReference type="SMART" id="SM00543"/>
    </source>
</evidence>
<feature type="region of interest" description="Disordered" evidence="9">
    <location>
        <begin position="1"/>
        <end position="115"/>
    </location>
</feature>
<dbReference type="GO" id="GO:0005829">
    <property type="term" value="C:cytosol"/>
    <property type="evidence" value="ECO:0007669"/>
    <property type="project" value="TreeGrafter"/>
</dbReference>
<protein>
    <recommendedName>
        <fullName evidence="8">CBP80/20-dependent translation initiation factor</fullName>
    </recommendedName>
</protein>
<dbReference type="Pfam" id="PF02854">
    <property type="entry name" value="MIF4G"/>
    <property type="match status" value="1"/>
</dbReference>
<feature type="domain" description="MIF4G" evidence="10">
    <location>
        <begin position="124"/>
        <end position="325"/>
    </location>
</feature>
<accession>A0A7J7Y7X9</accession>
<feature type="compositionally biased region" description="Basic and acidic residues" evidence="9">
    <location>
        <begin position="1"/>
        <end position="10"/>
    </location>
</feature>
<evidence type="ECO:0000256" key="8">
    <source>
        <dbReference type="ARBA" id="ARBA00074443"/>
    </source>
</evidence>
<keyword evidence="11" id="KW-0648">Protein biosynthesis</keyword>
<comment type="subunit">
    <text evidence="7">Interacts with NCBP1/CBP80; the interaction is direct. Associates with the eukaryotic translation initiation factor 3 (eIF-3) complex.</text>
</comment>
<keyword evidence="4" id="KW-0866">Nonsense-mediated mRNA decay</keyword>
<comment type="subcellular location">
    <subcellularLocation>
        <location evidence="1">Cytoplasm</location>
        <location evidence="1">Perinuclear region</location>
    </subcellularLocation>
</comment>
<comment type="caution">
    <text evidence="11">The sequence shown here is derived from an EMBL/GenBank/DDBJ whole genome shotgun (WGS) entry which is preliminary data.</text>
</comment>
<name>A0A7J7Y7X9_PIPKU</name>
<dbReference type="PANTHER" id="PTHR23254:SF16">
    <property type="entry name" value="CBP80_20-DEPENDENT TRANSLATION INITIATION FACTOR"/>
    <property type="match status" value="1"/>
</dbReference>
<dbReference type="GO" id="GO:0003743">
    <property type="term" value="F:translation initiation factor activity"/>
    <property type="evidence" value="ECO:0007669"/>
    <property type="project" value="UniProtKB-KW"/>
</dbReference>
<dbReference type="GO" id="GO:0048471">
    <property type="term" value="C:perinuclear region of cytoplasm"/>
    <property type="evidence" value="ECO:0007669"/>
    <property type="project" value="UniProtKB-SubCell"/>
</dbReference>
<dbReference type="InterPro" id="IPR051367">
    <property type="entry name" value="mRNA_TranslReg/HistoneTransl"/>
</dbReference>
<reference evidence="11 12" key="1">
    <citation type="journal article" date="2020" name="Nature">
        <title>Six reference-quality genomes reveal evolution of bat adaptations.</title>
        <authorList>
            <person name="Jebb D."/>
            <person name="Huang Z."/>
            <person name="Pippel M."/>
            <person name="Hughes G.M."/>
            <person name="Lavrichenko K."/>
            <person name="Devanna P."/>
            <person name="Winkler S."/>
            <person name="Jermiin L.S."/>
            <person name="Skirmuntt E.C."/>
            <person name="Katzourakis A."/>
            <person name="Burkitt-Gray L."/>
            <person name="Ray D.A."/>
            <person name="Sullivan K.A.M."/>
            <person name="Roscito J.G."/>
            <person name="Kirilenko B.M."/>
            <person name="Davalos L.M."/>
            <person name="Corthals A.P."/>
            <person name="Power M.L."/>
            <person name="Jones G."/>
            <person name="Ransome R.D."/>
            <person name="Dechmann D.K.N."/>
            <person name="Locatelli A.G."/>
            <person name="Puechmaille S.J."/>
            <person name="Fedrigo O."/>
            <person name="Jarvis E.D."/>
            <person name="Hiller M."/>
            <person name="Vernes S.C."/>
            <person name="Myers E.W."/>
            <person name="Teeling E.C."/>
        </authorList>
    </citation>
    <scope>NUCLEOTIDE SEQUENCE [LARGE SCALE GENOMIC DNA]</scope>
    <source>
        <strain evidence="11">MPipKuh1</strain>
        <tissue evidence="11">Flight muscle</tissue>
    </source>
</reference>
<keyword evidence="12" id="KW-1185">Reference proteome</keyword>